<dbReference type="EMBL" id="HBUF01568779">
    <property type="protein sequence ID" value="CAG6765668.1"/>
    <property type="molecule type" value="Transcribed_RNA"/>
</dbReference>
<reference evidence="1" key="1">
    <citation type="submission" date="2021-05" db="EMBL/GenBank/DDBJ databases">
        <authorList>
            <person name="Alioto T."/>
            <person name="Alioto T."/>
            <person name="Gomez Garrido J."/>
        </authorList>
    </citation>
    <scope>NUCLEOTIDE SEQUENCE</scope>
</reference>
<evidence type="ECO:0000313" key="1">
    <source>
        <dbReference type="EMBL" id="CAG6765669.1"/>
    </source>
</evidence>
<dbReference type="EMBL" id="HBUF01568780">
    <property type="protein sequence ID" value="CAG6765669.1"/>
    <property type="molecule type" value="Transcribed_RNA"/>
</dbReference>
<sequence length="157" mass="17998">MAPSKAMVKRDLLKTKEYVSQIKSLIEASDHPAPSTLERWFEKLTTLLQDFEALRDSISDVLFDDDHQDQTEYTQLFKPDVDSLSTDLNTLLQKVEANLFTHRKAQSPVPSLSSSQGSNGTSVQPQIRLPYLINKERNVKWLFSGRFLTIQERKNLC</sequence>
<proteinExistence type="predicted"/>
<accession>A0A8D9AI29</accession>
<organism evidence="1">
    <name type="scientific">Cacopsylla melanoneura</name>
    <dbReference type="NCBI Taxonomy" id="428564"/>
    <lineage>
        <taxon>Eukaryota</taxon>
        <taxon>Metazoa</taxon>
        <taxon>Ecdysozoa</taxon>
        <taxon>Arthropoda</taxon>
        <taxon>Hexapoda</taxon>
        <taxon>Insecta</taxon>
        <taxon>Pterygota</taxon>
        <taxon>Neoptera</taxon>
        <taxon>Paraneoptera</taxon>
        <taxon>Hemiptera</taxon>
        <taxon>Sternorrhyncha</taxon>
        <taxon>Psylloidea</taxon>
        <taxon>Psyllidae</taxon>
        <taxon>Psyllinae</taxon>
        <taxon>Cacopsylla</taxon>
    </lineage>
</organism>
<dbReference type="AlphaFoldDB" id="A0A8D9AI29"/>
<protein>
    <submittedName>
        <fullName evidence="1">Uncharacterized protein</fullName>
    </submittedName>
</protein>
<name>A0A8D9AI29_9HEMI</name>